<sequence>MRFAPTLEFFVFLVFTVPTARRVLKAQQAAGKQSAASGSISTEATTSNGRTVTGTTSTSFASRSSPGGQSVGSMNDIDLGGKKDKGFMEQFADFFRGSGPAAVEPSIRSQANESQMQMMQKSKSTASN</sequence>
<feature type="chain" id="PRO_5013141608" evidence="2">
    <location>
        <begin position="23"/>
        <end position="128"/>
    </location>
</feature>
<dbReference type="EMBL" id="MCFL01000053">
    <property type="protein sequence ID" value="ORZ31900.1"/>
    <property type="molecule type" value="Genomic_DNA"/>
</dbReference>
<reference evidence="3 4" key="1">
    <citation type="submission" date="2016-07" db="EMBL/GenBank/DDBJ databases">
        <title>Pervasive Adenine N6-methylation of Active Genes in Fungi.</title>
        <authorList>
            <consortium name="DOE Joint Genome Institute"/>
            <person name="Mondo S.J."/>
            <person name="Dannebaum R.O."/>
            <person name="Kuo R.C."/>
            <person name="Labutti K."/>
            <person name="Haridas S."/>
            <person name="Kuo A."/>
            <person name="Salamov A."/>
            <person name="Ahrendt S.R."/>
            <person name="Lipzen A."/>
            <person name="Sullivan W."/>
            <person name="Andreopoulos W.B."/>
            <person name="Clum A."/>
            <person name="Lindquist E."/>
            <person name="Daum C."/>
            <person name="Ramamoorthy G.K."/>
            <person name="Gryganskyi A."/>
            <person name="Culley D."/>
            <person name="Magnuson J.K."/>
            <person name="James T.Y."/>
            <person name="O'Malley M.A."/>
            <person name="Stajich J.E."/>
            <person name="Spatafora J.W."/>
            <person name="Visel A."/>
            <person name="Grigoriev I.V."/>
        </authorList>
    </citation>
    <scope>NUCLEOTIDE SEQUENCE [LARGE SCALE GENOMIC DNA]</scope>
    <source>
        <strain evidence="3 4">PL171</strain>
    </source>
</reference>
<evidence type="ECO:0000313" key="3">
    <source>
        <dbReference type="EMBL" id="ORZ31900.1"/>
    </source>
</evidence>
<organism evidence="3 4">
    <name type="scientific">Catenaria anguillulae PL171</name>
    <dbReference type="NCBI Taxonomy" id="765915"/>
    <lineage>
        <taxon>Eukaryota</taxon>
        <taxon>Fungi</taxon>
        <taxon>Fungi incertae sedis</taxon>
        <taxon>Blastocladiomycota</taxon>
        <taxon>Blastocladiomycetes</taxon>
        <taxon>Blastocladiales</taxon>
        <taxon>Catenariaceae</taxon>
        <taxon>Catenaria</taxon>
    </lineage>
</organism>
<proteinExistence type="predicted"/>
<comment type="caution">
    <text evidence="3">The sequence shown here is derived from an EMBL/GenBank/DDBJ whole genome shotgun (WGS) entry which is preliminary data.</text>
</comment>
<evidence type="ECO:0000313" key="4">
    <source>
        <dbReference type="Proteomes" id="UP000193411"/>
    </source>
</evidence>
<keyword evidence="2" id="KW-0732">Signal</keyword>
<feature type="non-terminal residue" evidence="3">
    <location>
        <position position="128"/>
    </location>
</feature>
<dbReference type="Proteomes" id="UP000193411">
    <property type="component" value="Unassembled WGS sequence"/>
</dbReference>
<feature type="compositionally biased region" description="Low complexity" evidence="1">
    <location>
        <begin position="26"/>
        <end position="59"/>
    </location>
</feature>
<accession>A0A1Y2HBE2</accession>
<evidence type="ECO:0000256" key="2">
    <source>
        <dbReference type="SAM" id="SignalP"/>
    </source>
</evidence>
<feature type="region of interest" description="Disordered" evidence="1">
    <location>
        <begin position="26"/>
        <end position="82"/>
    </location>
</feature>
<feature type="signal peptide" evidence="2">
    <location>
        <begin position="1"/>
        <end position="22"/>
    </location>
</feature>
<dbReference type="AlphaFoldDB" id="A0A1Y2HBE2"/>
<name>A0A1Y2HBE2_9FUNG</name>
<feature type="compositionally biased region" description="Polar residues" evidence="1">
    <location>
        <begin position="60"/>
        <end position="73"/>
    </location>
</feature>
<evidence type="ECO:0000256" key="1">
    <source>
        <dbReference type="SAM" id="MobiDB-lite"/>
    </source>
</evidence>
<feature type="region of interest" description="Disordered" evidence="1">
    <location>
        <begin position="99"/>
        <end position="128"/>
    </location>
</feature>
<keyword evidence="4" id="KW-1185">Reference proteome</keyword>
<feature type="compositionally biased region" description="Polar residues" evidence="1">
    <location>
        <begin position="107"/>
        <end position="128"/>
    </location>
</feature>
<protein>
    <submittedName>
        <fullName evidence="3">Uncharacterized protein</fullName>
    </submittedName>
</protein>
<gene>
    <name evidence="3" type="ORF">BCR44DRAFT_37274</name>
</gene>